<dbReference type="RefSeq" id="WP_262490733.1">
    <property type="nucleotide sequence ID" value="NZ_FZNS01000005.1"/>
</dbReference>
<accession>A0A238YCE2</accession>
<name>A0A238YCE2_9BACT</name>
<dbReference type="Proteomes" id="UP000198310">
    <property type="component" value="Unassembled WGS sequence"/>
</dbReference>
<keyword evidence="2" id="KW-1185">Reference proteome</keyword>
<organism evidence="1 2">
    <name type="scientific">Hymenobacter mucosus</name>
    <dbReference type="NCBI Taxonomy" id="1411120"/>
    <lineage>
        <taxon>Bacteria</taxon>
        <taxon>Pseudomonadati</taxon>
        <taxon>Bacteroidota</taxon>
        <taxon>Cytophagia</taxon>
        <taxon>Cytophagales</taxon>
        <taxon>Hymenobacteraceae</taxon>
        <taxon>Hymenobacter</taxon>
    </lineage>
</organism>
<dbReference type="EMBL" id="FZNS01000005">
    <property type="protein sequence ID" value="SNR68642.1"/>
    <property type="molecule type" value="Genomic_DNA"/>
</dbReference>
<protein>
    <submittedName>
        <fullName evidence="1">Uncharacterized protein</fullName>
    </submittedName>
</protein>
<evidence type="ECO:0000313" key="1">
    <source>
        <dbReference type="EMBL" id="SNR68642.1"/>
    </source>
</evidence>
<reference evidence="2" key="1">
    <citation type="submission" date="2017-06" db="EMBL/GenBank/DDBJ databases">
        <authorList>
            <person name="Varghese N."/>
            <person name="Submissions S."/>
        </authorList>
    </citation>
    <scope>NUCLEOTIDE SEQUENCE [LARGE SCALE GENOMIC DNA]</scope>
    <source>
        <strain evidence="2">DSM 28041</strain>
    </source>
</reference>
<evidence type="ECO:0000313" key="2">
    <source>
        <dbReference type="Proteomes" id="UP000198310"/>
    </source>
</evidence>
<gene>
    <name evidence="1" type="ORF">SAMN06269173_105119</name>
</gene>
<proteinExistence type="predicted"/>
<sequence length="43" mass="5076">MCYLLHRCLSDGNVQMHATARNGRLPWHEEHAGQRRWLFILAS</sequence>
<dbReference type="AlphaFoldDB" id="A0A238YCE2"/>